<evidence type="ECO:0000313" key="2">
    <source>
        <dbReference type="EMBL" id="MEZ0476371.1"/>
    </source>
</evidence>
<dbReference type="Proteomes" id="UP001566331">
    <property type="component" value="Unassembled WGS sequence"/>
</dbReference>
<evidence type="ECO:0000256" key="1">
    <source>
        <dbReference type="SAM" id="MobiDB-lite"/>
    </source>
</evidence>
<protein>
    <submittedName>
        <fullName evidence="2">Uncharacterized protein</fullName>
    </submittedName>
</protein>
<feature type="compositionally biased region" description="Acidic residues" evidence="1">
    <location>
        <begin position="304"/>
        <end position="317"/>
    </location>
</feature>
<reference evidence="2 3" key="1">
    <citation type="submission" date="2024-07" db="EMBL/GenBank/DDBJ databases">
        <title>Luteimonas salilacus sp. nov., isolated from the shore soil of Salt Lake in Tibet of China.</title>
        <authorList>
            <person name="Zhang X."/>
            <person name="Li A."/>
        </authorList>
    </citation>
    <scope>NUCLEOTIDE SEQUENCE [LARGE SCALE GENOMIC DNA]</scope>
    <source>
        <strain evidence="2 3">B3-2-R+30</strain>
    </source>
</reference>
<gene>
    <name evidence="2" type="ORF">AB6713_17380</name>
</gene>
<proteinExistence type="predicted"/>
<dbReference type="RefSeq" id="WP_370565660.1">
    <property type="nucleotide sequence ID" value="NZ_JBFWIB010000021.1"/>
</dbReference>
<comment type="caution">
    <text evidence="2">The sequence shown here is derived from an EMBL/GenBank/DDBJ whole genome shotgun (WGS) entry which is preliminary data.</text>
</comment>
<feature type="region of interest" description="Disordered" evidence="1">
    <location>
        <begin position="302"/>
        <end position="324"/>
    </location>
</feature>
<name>A0ABV4HUD7_9GAMM</name>
<keyword evidence="3" id="KW-1185">Reference proteome</keyword>
<evidence type="ECO:0000313" key="3">
    <source>
        <dbReference type="Proteomes" id="UP001566331"/>
    </source>
</evidence>
<sequence>MQMSRSELWKNFRLGEELDVTGTFIYNGLRRFHELHKLDYSADLFEVFYQLSVGIERLMKIAIVLLEHDDANDQDAFERSLSTHNHQSLLERIQKHVDLKLSSSDNAFLHLLTRFYENLRYDRFSLKSPLALGKEKHELFDFLERHLQVKFDDRNSIFGYQNTDQYKKFIRKIVIRIASGLYGIIEQRTRTLGLYTYELRHGSKAETVFLGEANIPTEDILWKELLVFFMNTKETSGYLNFLRGIEPLNFDPGLVEDYLDCFQAYSARTQVADEMETLYEDVPDAGERLRLIGVIGSPNVHFPEDDDDEAFEDEPNPFDEPPSK</sequence>
<organism evidence="2 3">
    <name type="scientific">Luteimonas salinilitoris</name>
    <dbReference type="NCBI Taxonomy" id="3237697"/>
    <lineage>
        <taxon>Bacteria</taxon>
        <taxon>Pseudomonadati</taxon>
        <taxon>Pseudomonadota</taxon>
        <taxon>Gammaproteobacteria</taxon>
        <taxon>Lysobacterales</taxon>
        <taxon>Lysobacteraceae</taxon>
        <taxon>Luteimonas</taxon>
    </lineage>
</organism>
<accession>A0ABV4HUD7</accession>
<dbReference type="EMBL" id="JBFWIC010000033">
    <property type="protein sequence ID" value="MEZ0476371.1"/>
    <property type="molecule type" value="Genomic_DNA"/>
</dbReference>